<evidence type="ECO:0000313" key="1">
    <source>
        <dbReference type="EMBL" id="CAA9352698.1"/>
    </source>
</evidence>
<reference evidence="1" key="1">
    <citation type="submission" date="2020-02" db="EMBL/GenBank/DDBJ databases">
        <authorList>
            <person name="Meier V. D."/>
        </authorList>
    </citation>
    <scope>NUCLEOTIDE SEQUENCE</scope>
    <source>
        <strain evidence="1">AVDCRST_MAG93</strain>
    </source>
</reference>
<feature type="non-terminal residue" evidence="1">
    <location>
        <position position="1"/>
    </location>
</feature>
<name>A0A6J4M991_9CHLR</name>
<gene>
    <name evidence="1" type="ORF">AVDCRST_MAG93-7194</name>
</gene>
<dbReference type="EMBL" id="CADCTR010002432">
    <property type="protein sequence ID" value="CAA9352698.1"/>
    <property type="molecule type" value="Genomic_DNA"/>
</dbReference>
<dbReference type="AlphaFoldDB" id="A0A6J4M991"/>
<proteinExistence type="predicted"/>
<accession>A0A6J4M991</accession>
<sequence length="142" mass="16048">SYASFAGVASLDGDRRVDPALGARVVRTIDQNGGVADDASFGRYNVTNAEFNNELGHNIPNVFQSYLASMPLPWVFVMGYPITEPYWTRATVGGQTKDVLVQLYERRTLTYTPSNQEAFRVEMGNVGQHYYRWRYGAAPWER</sequence>
<organism evidence="1">
    <name type="scientific">uncultured Chloroflexia bacterium</name>
    <dbReference type="NCBI Taxonomy" id="1672391"/>
    <lineage>
        <taxon>Bacteria</taxon>
        <taxon>Bacillati</taxon>
        <taxon>Chloroflexota</taxon>
        <taxon>Chloroflexia</taxon>
        <taxon>environmental samples</taxon>
    </lineage>
</organism>
<protein>
    <submittedName>
        <fullName evidence="1">Uncharacterized protein</fullName>
    </submittedName>
</protein>